<evidence type="ECO:0000256" key="1">
    <source>
        <dbReference type="ARBA" id="ARBA00004477"/>
    </source>
</evidence>
<feature type="transmembrane region" description="Helical" evidence="11">
    <location>
        <begin position="157"/>
        <end position="174"/>
    </location>
</feature>
<evidence type="ECO:0000256" key="4">
    <source>
        <dbReference type="ARBA" id="ARBA00022692"/>
    </source>
</evidence>
<dbReference type="GO" id="GO:0006621">
    <property type="term" value="P:protein retention in ER lumen"/>
    <property type="evidence" value="ECO:0007669"/>
    <property type="project" value="InterPro"/>
</dbReference>
<dbReference type="FunCoup" id="I2H604">
    <property type="interactions" value="398"/>
</dbReference>
<dbReference type="OMA" id="WKSRSCE"/>
<dbReference type="PROSITE" id="PS00951">
    <property type="entry name" value="ER_LUMEN_RECEPTOR_1"/>
    <property type="match status" value="1"/>
</dbReference>
<evidence type="ECO:0000256" key="10">
    <source>
        <dbReference type="ARBA" id="ARBA00023170"/>
    </source>
</evidence>
<evidence type="ECO:0000313" key="12">
    <source>
        <dbReference type="EMBL" id="CCH61806.1"/>
    </source>
</evidence>
<dbReference type="EMBL" id="HE806321">
    <property type="protein sequence ID" value="CCH61806.1"/>
    <property type="molecule type" value="Genomic_DNA"/>
</dbReference>
<dbReference type="PRINTS" id="PR00660">
    <property type="entry name" value="ERLUMENR"/>
</dbReference>
<accession>I2H604</accession>
<evidence type="ECO:0000313" key="13">
    <source>
        <dbReference type="Proteomes" id="UP000002866"/>
    </source>
</evidence>
<evidence type="ECO:0000256" key="5">
    <source>
        <dbReference type="ARBA" id="ARBA00022824"/>
    </source>
</evidence>
<dbReference type="STRING" id="1071380.I2H604"/>
<name>I2H604_HENB6</name>
<comment type="similarity">
    <text evidence="2 11">Belongs to the ERD2 family.</text>
</comment>
<dbReference type="InterPro" id="IPR000133">
    <property type="entry name" value="ER_ret_rcpt"/>
</dbReference>
<feature type="transmembrane region" description="Helical" evidence="11">
    <location>
        <begin position="126"/>
        <end position="145"/>
    </location>
</feature>
<keyword evidence="5 11" id="KW-0256">Endoplasmic reticulum</keyword>
<dbReference type="RefSeq" id="XP_004181325.1">
    <property type="nucleotide sequence ID" value="XM_004181277.1"/>
</dbReference>
<evidence type="ECO:0000256" key="2">
    <source>
        <dbReference type="ARBA" id="ARBA00010120"/>
    </source>
</evidence>
<gene>
    <name evidence="12" type="primary">TBLA0F02670</name>
    <name evidence="12" type="ORF">TBLA_0F02670</name>
</gene>
<evidence type="ECO:0000256" key="11">
    <source>
        <dbReference type="RuleBase" id="RU000634"/>
    </source>
</evidence>
<sequence>MMNPFRILGDLSHLGSILILIYTIRSTNTIEGISFKTQVLYSLVFLTRYLDLAMFKFISFYNTIMKVFFIASSIYIVILLQKSKKTNPISYKEMLLTDSFKIQYLLLGSCGMAFFFHHSFTPIALLWSFSIWLESVAILPQLFMLTKSGKAKSITTHYIFALGLYRALYIPNWIWRYMSESRFDKLAISAGIIQTLIYSDFFYIYYKKVIKGKGLALPTYTKS</sequence>
<evidence type="ECO:0000256" key="7">
    <source>
        <dbReference type="ARBA" id="ARBA00022927"/>
    </source>
</evidence>
<dbReference type="eggNOG" id="KOG3106">
    <property type="taxonomic scope" value="Eukaryota"/>
</dbReference>
<evidence type="ECO:0000256" key="8">
    <source>
        <dbReference type="ARBA" id="ARBA00022989"/>
    </source>
</evidence>
<keyword evidence="7 11" id="KW-0653">Protein transport</keyword>
<dbReference type="Proteomes" id="UP000002866">
    <property type="component" value="Chromosome 6"/>
</dbReference>
<dbReference type="OrthoDB" id="7694678at2759"/>
<dbReference type="InParanoid" id="I2H604"/>
<evidence type="ECO:0000256" key="6">
    <source>
        <dbReference type="ARBA" id="ARBA00022892"/>
    </source>
</evidence>
<dbReference type="KEGG" id="tbl:TBLA_0F02670"/>
<dbReference type="GO" id="GO:0015031">
    <property type="term" value="P:protein transport"/>
    <property type="evidence" value="ECO:0007669"/>
    <property type="project" value="UniProtKB-KW"/>
</dbReference>
<comment type="caution">
    <text evidence="11">Lacks conserved residue(s) required for the propagation of feature annotation.</text>
</comment>
<dbReference type="HOGENOM" id="CLU_057784_0_0_1"/>
<reference evidence="12 13" key="1">
    <citation type="journal article" date="2011" name="Proc. Natl. Acad. Sci. U.S.A.">
        <title>Evolutionary erosion of yeast sex chromosomes by mating-type switching accidents.</title>
        <authorList>
            <person name="Gordon J.L."/>
            <person name="Armisen D."/>
            <person name="Proux-Wera E."/>
            <person name="Oheigeartaigh S.S."/>
            <person name="Byrne K.P."/>
            <person name="Wolfe K.H."/>
        </authorList>
    </citation>
    <scope>NUCLEOTIDE SEQUENCE [LARGE SCALE GENOMIC DNA]</scope>
    <source>
        <strain evidence="13">ATCC 34711 / CBS 6284 / DSM 70876 / NBRC 10599 / NRRL Y-10934 / UCD 77-7</strain>
    </source>
</reference>
<evidence type="ECO:0000256" key="9">
    <source>
        <dbReference type="ARBA" id="ARBA00023136"/>
    </source>
</evidence>
<dbReference type="AlphaFoldDB" id="I2H604"/>
<dbReference type="GO" id="GO:0045015">
    <property type="term" value="F:HDEL sequence binding"/>
    <property type="evidence" value="ECO:0007669"/>
    <property type="project" value="EnsemblFungi"/>
</dbReference>
<dbReference type="GO" id="GO:0006890">
    <property type="term" value="P:retrograde vesicle-mediated transport, Golgi to endoplasmic reticulum"/>
    <property type="evidence" value="ECO:0007669"/>
    <property type="project" value="EnsemblFungi"/>
</dbReference>
<comment type="subcellular location">
    <subcellularLocation>
        <location evidence="1 11">Endoplasmic reticulum membrane</location>
        <topology evidence="1 11">Multi-pass membrane protein</topology>
    </subcellularLocation>
</comment>
<feature type="transmembrane region" description="Helical" evidence="11">
    <location>
        <begin position="186"/>
        <end position="206"/>
    </location>
</feature>
<keyword evidence="6" id="KW-0931">ER-Golgi transport</keyword>
<evidence type="ECO:0000256" key="3">
    <source>
        <dbReference type="ARBA" id="ARBA00022448"/>
    </source>
</evidence>
<dbReference type="PANTHER" id="PTHR10585">
    <property type="entry name" value="ER LUMEN PROTEIN RETAINING RECEPTOR"/>
    <property type="match status" value="1"/>
</dbReference>
<keyword evidence="13" id="KW-1185">Reference proteome</keyword>
<keyword evidence="9 11" id="KW-0472">Membrane</keyword>
<protein>
    <recommendedName>
        <fullName evidence="11">ER lumen protein-retaining receptor</fullName>
    </recommendedName>
</protein>
<feature type="transmembrane region" description="Helical" evidence="11">
    <location>
        <begin position="64"/>
        <end position="81"/>
    </location>
</feature>
<dbReference type="GeneID" id="14496915"/>
<proteinExistence type="inferred from homology"/>
<dbReference type="GO" id="GO:0005789">
    <property type="term" value="C:endoplasmic reticulum membrane"/>
    <property type="evidence" value="ECO:0007669"/>
    <property type="project" value="UniProtKB-SubCell"/>
</dbReference>
<keyword evidence="10 11" id="KW-0675">Receptor</keyword>
<dbReference type="PROSITE" id="PS00952">
    <property type="entry name" value="ER_LUMEN_RECEPTOR_2"/>
    <property type="match status" value="1"/>
</dbReference>
<keyword evidence="8 11" id="KW-1133">Transmembrane helix</keyword>
<keyword evidence="4 11" id="KW-0812">Transmembrane</keyword>
<organism evidence="12 13">
    <name type="scientific">Henningerozyma blattae (strain ATCC 34711 / CBS 6284 / DSM 70876 / NBRC 10599 / NRRL Y-10934 / UCD 77-7)</name>
    <name type="common">Yeast</name>
    <name type="synonym">Tetrapisispora blattae</name>
    <dbReference type="NCBI Taxonomy" id="1071380"/>
    <lineage>
        <taxon>Eukaryota</taxon>
        <taxon>Fungi</taxon>
        <taxon>Dikarya</taxon>
        <taxon>Ascomycota</taxon>
        <taxon>Saccharomycotina</taxon>
        <taxon>Saccharomycetes</taxon>
        <taxon>Saccharomycetales</taxon>
        <taxon>Saccharomycetaceae</taxon>
        <taxon>Henningerozyma</taxon>
    </lineage>
</organism>
<dbReference type="Pfam" id="PF00810">
    <property type="entry name" value="ER_lumen_recept"/>
    <property type="match status" value="1"/>
</dbReference>
<keyword evidence="3 11" id="KW-0813">Transport</keyword>